<feature type="transmembrane region" description="Helical" evidence="4">
    <location>
        <begin position="191"/>
        <end position="211"/>
    </location>
</feature>
<feature type="transmembrane region" description="Helical" evidence="4">
    <location>
        <begin position="134"/>
        <end position="153"/>
    </location>
</feature>
<feature type="transmembrane region" description="Helical" evidence="4">
    <location>
        <begin position="432"/>
        <end position="453"/>
    </location>
</feature>
<protein>
    <submittedName>
        <fullName evidence="5">Related to Probable transporter MCH2</fullName>
    </submittedName>
</protein>
<proteinExistence type="inferred from homology"/>
<dbReference type="InterPro" id="IPR036259">
    <property type="entry name" value="MFS_trans_sf"/>
</dbReference>
<feature type="transmembrane region" description="Helical" evidence="4">
    <location>
        <begin position="264"/>
        <end position="286"/>
    </location>
</feature>
<name>A0A376B190_9ASCO</name>
<dbReference type="AlphaFoldDB" id="A0A376B190"/>
<feature type="transmembrane region" description="Helical" evidence="4">
    <location>
        <begin position="63"/>
        <end position="85"/>
    </location>
</feature>
<feature type="compositionally biased region" description="Basic and acidic residues" evidence="3">
    <location>
        <begin position="15"/>
        <end position="34"/>
    </location>
</feature>
<comment type="subcellular location">
    <subcellularLocation>
        <location evidence="1">Membrane</location>
        <topology evidence="1">Multi-pass membrane protein</topology>
    </subcellularLocation>
</comment>
<feature type="transmembrane region" description="Helical" evidence="4">
    <location>
        <begin position="159"/>
        <end position="179"/>
    </location>
</feature>
<accession>A0A376B190</accession>
<keyword evidence="6" id="KW-1185">Reference proteome</keyword>
<feature type="transmembrane region" description="Helical" evidence="4">
    <location>
        <begin position="105"/>
        <end position="127"/>
    </location>
</feature>
<feature type="transmembrane region" description="Helical" evidence="4">
    <location>
        <begin position="328"/>
        <end position="351"/>
    </location>
</feature>
<gene>
    <name evidence="5" type="ORF">SCODWIG_00015</name>
</gene>
<dbReference type="GO" id="GO:0016020">
    <property type="term" value="C:membrane"/>
    <property type="evidence" value="ECO:0007669"/>
    <property type="project" value="UniProtKB-SubCell"/>
</dbReference>
<dbReference type="VEuPathDB" id="FungiDB:SCODWIG_00015"/>
<evidence type="ECO:0000256" key="2">
    <source>
        <dbReference type="ARBA" id="ARBA00006727"/>
    </source>
</evidence>
<dbReference type="Gene3D" id="1.20.1250.20">
    <property type="entry name" value="MFS general substrate transporter like domains"/>
    <property type="match status" value="2"/>
</dbReference>
<evidence type="ECO:0000313" key="6">
    <source>
        <dbReference type="Proteomes" id="UP000262825"/>
    </source>
</evidence>
<feature type="region of interest" description="Disordered" evidence="3">
    <location>
        <begin position="1"/>
        <end position="34"/>
    </location>
</feature>
<reference evidence="6" key="1">
    <citation type="submission" date="2018-06" db="EMBL/GenBank/DDBJ databases">
        <authorList>
            <person name="Guldener U."/>
        </authorList>
    </citation>
    <scope>NUCLEOTIDE SEQUENCE [LARGE SCALE GENOMIC DNA]</scope>
    <source>
        <strain evidence="6">UTAD17</strain>
    </source>
</reference>
<dbReference type="InterPro" id="IPR050327">
    <property type="entry name" value="Proton-linked_MCT"/>
</dbReference>
<comment type="similarity">
    <text evidence="2">Belongs to the major facilitator superfamily. Monocarboxylate porter (TC 2.A.1.13) family.</text>
</comment>
<feature type="transmembrane region" description="Helical" evidence="4">
    <location>
        <begin position="357"/>
        <end position="379"/>
    </location>
</feature>
<keyword evidence="4" id="KW-0472">Membrane</keyword>
<feature type="transmembrane region" description="Helical" evidence="4">
    <location>
        <begin position="391"/>
        <end position="412"/>
    </location>
</feature>
<dbReference type="Proteomes" id="UP000262825">
    <property type="component" value="Unassembled WGS sequence"/>
</dbReference>
<dbReference type="GO" id="GO:0022857">
    <property type="term" value="F:transmembrane transporter activity"/>
    <property type="evidence" value="ECO:0007669"/>
    <property type="project" value="InterPro"/>
</dbReference>
<evidence type="ECO:0000256" key="4">
    <source>
        <dbReference type="SAM" id="Phobius"/>
    </source>
</evidence>
<dbReference type="PANTHER" id="PTHR11360">
    <property type="entry name" value="MONOCARBOXYLATE TRANSPORTER"/>
    <property type="match status" value="1"/>
</dbReference>
<dbReference type="SUPFAM" id="SSF103473">
    <property type="entry name" value="MFS general substrate transporter"/>
    <property type="match status" value="1"/>
</dbReference>
<evidence type="ECO:0000256" key="1">
    <source>
        <dbReference type="ARBA" id="ARBA00004141"/>
    </source>
</evidence>
<organism evidence="5 6">
    <name type="scientific">Saccharomycodes ludwigii</name>
    <dbReference type="NCBI Taxonomy" id="36035"/>
    <lineage>
        <taxon>Eukaryota</taxon>
        <taxon>Fungi</taxon>
        <taxon>Dikarya</taxon>
        <taxon>Ascomycota</taxon>
        <taxon>Saccharomycotina</taxon>
        <taxon>Saccharomycetes</taxon>
        <taxon>Saccharomycodales</taxon>
        <taxon>Saccharomycodaceae</taxon>
        <taxon>Saccharomycodes</taxon>
    </lineage>
</organism>
<dbReference type="InterPro" id="IPR011701">
    <property type="entry name" value="MFS"/>
</dbReference>
<keyword evidence="4" id="KW-0812">Transmembrane</keyword>
<evidence type="ECO:0000256" key="3">
    <source>
        <dbReference type="SAM" id="MobiDB-lite"/>
    </source>
</evidence>
<sequence>MLHIIKTKPSWATKGQKENKTQQDNVHQKSDSTEKKNFEIIINNSSEEQAIGQKSAAIPDGGYGWVIVVVCFLTSFCCWGGNAGFAVYLANYVTENTFSGTNLDYAAIGGLAFGTGLLFAPVITYIIGLLGTNVVMFIGACIQLAAMLLASFSTKLWQIYLTQGVLMGFGLAVAFVPVPPVIPQWFDKKRSLAMGLGVGGSGAGGVMFNLAMQKILEVKSVRWALRAQAIICFVLLVLSSVLIRTRNAHIKPVFKLFDKQILEFRVFWVFVGFLIFSMFGYVVVQYELADATMSLGYSAYQGSIASALIATGAFFLRPAMGFFSDKFGCLSVGIIVYYLCGILTLAMWIPARNLATIYAYAILCGGLMGYIWGFMGAVIPRMIGLRKASVTFGMSWMFLASSAIVSPIIGLAVKQNNTHEPLSSKNHRKSEYIYAGVFAGLGFICCATCLVFVRGYIIARDILIMLDEESDDIAVDVNEDLLKYKVPFALWMKHLFTIKTKNKV</sequence>
<dbReference type="PANTHER" id="PTHR11360:SF315">
    <property type="entry name" value="TRANSPORTER MCH2-RELATED"/>
    <property type="match status" value="1"/>
</dbReference>
<evidence type="ECO:0000313" key="5">
    <source>
        <dbReference type="EMBL" id="SSD58254.1"/>
    </source>
</evidence>
<feature type="transmembrane region" description="Helical" evidence="4">
    <location>
        <begin position="223"/>
        <end position="243"/>
    </location>
</feature>
<keyword evidence="4" id="KW-1133">Transmembrane helix</keyword>
<dbReference type="EMBL" id="UFAJ01000001">
    <property type="protein sequence ID" value="SSD58254.1"/>
    <property type="molecule type" value="Genomic_DNA"/>
</dbReference>
<feature type="transmembrane region" description="Helical" evidence="4">
    <location>
        <begin position="298"/>
        <end position="316"/>
    </location>
</feature>
<dbReference type="Pfam" id="PF07690">
    <property type="entry name" value="MFS_1"/>
    <property type="match status" value="1"/>
</dbReference>